<feature type="transmembrane region" description="Helical" evidence="1">
    <location>
        <begin position="7"/>
        <end position="28"/>
    </location>
</feature>
<sequence length="250" mass="27788">MLSAWKFWLLPPGANLLLLGLALLLVGLKWRRSGWLLCALATLSLLWLALPSGAWTLHRFLHIHPVPTVESAAQAQAIVVLGGGRLHAAPEWDGLDTISNPTLRRLHEGVRWQRQLGLPLVLSGGLGTADQAPEAELMARNLRQVYDLDQLLLEPDSRNTWENARFTAALLQQHDLSPVLLVTQAHHMPRAVYAFEQAGVAVIPAPVEHLSVPSAGRLTNWVPRAYYLHQSSQALHEWLGLVAYRWRGNN</sequence>
<evidence type="ECO:0000259" key="2">
    <source>
        <dbReference type="Pfam" id="PF02698"/>
    </source>
</evidence>
<protein>
    <submittedName>
        <fullName evidence="3">YdcF family protein</fullName>
    </submittedName>
</protein>
<dbReference type="RefSeq" id="WP_135483826.1">
    <property type="nucleotide sequence ID" value="NZ_SRMF01000005.1"/>
</dbReference>
<evidence type="ECO:0000313" key="3">
    <source>
        <dbReference type="EMBL" id="TGG92493.1"/>
    </source>
</evidence>
<dbReference type="OrthoDB" id="9809813at2"/>
<dbReference type="Pfam" id="PF02698">
    <property type="entry name" value="DUF218"/>
    <property type="match status" value="1"/>
</dbReference>
<dbReference type="GO" id="GO:0005886">
    <property type="term" value="C:plasma membrane"/>
    <property type="evidence" value="ECO:0007669"/>
    <property type="project" value="TreeGrafter"/>
</dbReference>
<keyword evidence="1" id="KW-0472">Membrane</keyword>
<dbReference type="PANTHER" id="PTHR30336:SF4">
    <property type="entry name" value="ENVELOPE BIOGENESIS FACTOR ELYC"/>
    <property type="match status" value="1"/>
</dbReference>
<dbReference type="InterPro" id="IPR003848">
    <property type="entry name" value="DUF218"/>
</dbReference>
<evidence type="ECO:0000313" key="4">
    <source>
        <dbReference type="Proteomes" id="UP000297475"/>
    </source>
</evidence>
<dbReference type="InterPro" id="IPR014729">
    <property type="entry name" value="Rossmann-like_a/b/a_fold"/>
</dbReference>
<dbReference type="Gene3D" id="3.40.50.620">
    <property type="entry name" value="HUPs"/>
    <property type="match status" value="1"/>
</dbReference>
<proteinExistence type="predicted"/>
<feature type="transmembrane region" description="Helical" evidence="1">
    <location>
        <begin position="34"/>
        <end position="57"/>
    </location>
</feature>
<keyword evidence="4" id="KW-1185">Reference proteome</keyword>
<name>A0A4Z0WEB7_9GAMM</name>
<keyword evidence="1" id="KW-0812">Transmembrane</keyword>
<accession>A0A4Z0WEB7</accession>
<dbReference type="EMBL" id="SRMF01000005">
    <property type="protein sequence ID" value="TGG92493.1"/>
    <property type="molecule type" value="Genomic_DNA"/>
</dbReference>
<dbReference type="GO" id="GO:0043164">
    <property type="term" value="P:Gram-negative-bacterium-type cell wall biogenesis"/>
    <property type="evidence" value="ECO:0007669"/>
    <property type="project" value="TreeGrafter"/>
</dbReference>
<organism evidence="3 4">
    <name type="scientific">Natronospirillum operosum</name>
    <dbReference type="NCBI Taxonomy" id="2759953"/>
    <lineage>
        <taxon>Bacteria</taxon>
        <taxon>Pseudomonadati</taxon>
        <taxon>Pseudomonadota</taxon>
        <taxon>Gammaproteobacteria</taxon>
        <taxon>Oceanospirillales</taxon>
        <taxon>Natronospirillaceae</taxon>
        <taxon>Natronospirillum</taxon>
    </lineage>
</organism>
<dbReference type="PANTHER" id="PTHR30336">
    <property type="entry name" value="INNER MEMBRANE PROTEIN, PROBABLE PERMEASE"/>
    <property type="match status" value="1"/>
</dbReference>
<reference evidence="3 4" key="1">
    <citation type="submission" date="2019-04" db="EMBL/GenBank/DDBJ databases">
        <title>Natronospirillum operosus gen. nov., sp. nov., a haloalkaliphilic satellite isolated from decaying biomass of laboratory culture of cyanobacterium Geitlerinema sp. and proposal of Natronospirillaceae fam. nov. and Saccharospirillaceae fam. nov.</title>
        <authorList>
            <person name="Kevbrin V."/>
            <person name="Boltyanskaya Y."/>
            <person name="Koziaeva V."/>
            <person name="Grouzdev D.S."/>
            <person name="Park M."/>
            <person name="Cho J."/>
        </authorList>
    </citation>
    <scope>NUCLEOTIDE SEQUENCE [LARGE SCALE GENOMIC DNA]</scope>
    <source>
        <strain evidence="3 4">G-116</strain>
    </source>
</reference>
<dbReference type="InterPro" id="IPR051599">
    <property type="entry name" value="Cell_Envelope_Assoc"/>
</dbReference>
<feature type="domain" description="DUF218" evidence="2">
    <location>
        <begin position="76"/>
        <end position="240"/>
    </location>
</feature>
<dbReference type="CDD" id="cd06259">
    <property type="entry name" value="YdcF-like"/>
    <property type="match status" value="1"/>
</dbReference>
<comment type="caution">
    <text evidence="3">The sequence shown here is derived from an EMBL/GenBank/DDBJ whole genome shotgun (WGS) entry which is preliminary data.</text>
</comment>
<dbReference type="AlphaFoldDB" id="A0A4Z0WEB7"/>
<dbReference type="GO" id="GO:0000270">
    <property type="term" value="P:peptidoglycan metabolic process"/>
    <property type="evidence" value="ECO:0007669"/>
    <property type="project" value="TreeGrafter"/>
</dbReference>
<dbReference type="Proteomes" id="UP000297475">
    <property type="component" value="Unassembled WGS sequence"/>
</dbReference>
<evidence type="ECO:0000256" key="1">
    <source>
        <dbReference type="SAM" id="Phobius"/>
    </source>
</evidence>
<keyword evidence="1" id="KW-1133">Transmembrane helix</keyword>
<gene>
    <name evidence="3" type="ORF">E4656_13555</name>
</gene>